<comment type="caution">
    <text evidence="1">The sequence shown here is derived from an EMBL/GenBank/DDBJ whole genome shotgun (WGS) entry which is preliminary data.</text>
</comment>
<sequence length="54" mass="6109">MEGLEVMLYVRGDATAMRYIERQKTLNFLQDVTVGLYKPPGFNACALAVESFNH</sequence>
<proteinExistence type="predicted"/>
<reference evidence="1" key="1">
    <citation type="submission" date="2022-07" db="EMBL/GenBank/DDBJ databases">
        <title>Pseudomonas agronomica sp. nov.: a novel bacterium with biotechnological application in the synthesis of biofertilizers from valorized agricultural residues.</title>
        <authorList>
            <person name="Robas M."/>
            <person name="Fernandez V.M."/>
            <person name="Luna L."/>
            <person name="Provanza A."/>
            <person name="Jimenez P.A."/>
        </authorList>
    </citation>
    <scope>NUCLEOTIDE SEQUENCE</scope>
    <source>
        <strain evidence="1">SAICEU22T</strain>
    </source>
</reference>
<dbReference type="Proteomes" id="UP001061999">
    <property type="component" value="Unassembled WGS sequence"/>
</dbReference>
<protein>
    <submittedName>
        <fullName evidence="1">Uncharacterized protein</fullName>
    </submittedName>
</protein>
<gene>
    <name evidence="1" type="ORF">OC610_19075</name>
</gene>
<dbReference type="EMBL" id="JAOSHO010000308">
    <property type="protein sequence ID" value="MCW1246525.1"/>
    <property type="molecule type" value="Genomic_DNA"/>
</dbReference>
<dbReference type="RefSeq" id="WP_264429845.1">
    <property type="nucleotide sequence ID" value="NZ_JAOSHO010000308.1"/>
</dbReference>
<name>A0ABT3FBQ4_9PSED</name>
<evidence type="ECO:0000313" key="1">
    <source>
        <dbReference type="EMBL" id="MCW1246525.1"/>
    </source>
</evidence>
<keyword evidence="2" id="KW-1185">Reference proteome</keyword>
<organism evidence="1 2">
    <name type="scientific">Pseudomonas agronomica</name>
    <dbReference type="NCBI Taxonomy" id="2979328"/>
    <lineage>
        <taxon>Bacteria</taxon>
        <taxon>Pseudomonadati</taxon>
        <taxon>Pseudomonadota</taxon>
        <taxon>Gammaproteobacteria</taxon>
        <taxon>Pseudomonadales</taxon>
        <taxon>Pseudomonadaceae</taxon>
        <taxon>Pseudomonas</taxon>
    </lineage>
</organism>
<evidence type="ECO:0000313" key="2">
    <source>
        <dbReference type="Proteomes" id="UP001061999"/>
    </source>
</evidence>
<accession>A0ABT3FBQ4</accession>